<keyword evidence="3 5" id="KW-0808">Transferase</keyword>
<dbReference type="InterPro" id="IPR050271">
    <property type="entry name" value="UDP-glycosyltransferase"/>
</dbReference>
<evidence type="ECO:0000256" key="5">
    <source>
        <dbReference type="RuleBase" id="RU003718"/>
    </source>
</evidence>
<comment type="caution">
    <text evidence="7">The sequence shown here is derived from an EMBL/GenBank/DDBJ whole genome shotgun (WGS) entry which is preliminary data.</text>
</comment>
<dbReference type="EC" id="2.4.1.17" evidence="6"/>
<evidence type="ECO:0000256" key="1">
    <source>
        <dbReference type="ARBA" id="ARBA00009995"/>
    </source>
</evidence>
<dbReference type="Pfam" id="PF00201">
    <property type="entry name" value="UDPGT"/>
    <property type="match status" value="1"/>
</dbReference>
<evidence type="ECO:0000256" key="2">
    <source>
        <dbReference type="ARBA" id="ARBA00022676"/>
    </source>
</evidence>
<protein>
    <recommendedName>
        <fullName evidence="6">UDP-glucuronosyltransferase</fullName>
        <ecNumber evidence="6">2.4.1.17</ecNumber>
    </recommendedName>
</protein>
<reference evidence="7 8" key="1">
    <citation type="submission" date="2024-10" db="EMBL/GenBank/DDBJ databases">
        <authorList>
            <person name="Kim D."/>
        </authorList>
    </citation>
    <scope>NUCLEOTIDE SEQUENCE [LARGE SCALE GENOMIC DNA]</scope>
    <source>
        <strain evidence="7">BH-2024</strain>
    </source>
</reference>
<dbReference type="PANTHER" id="PTHR48043:SF145">
    <property type="entry name" value="FI06409P-RELATED"/>
    <property type="match status" value="1"/>
</dbReference>
<evidence type="ECO:0000256" key="6">
    <source>
        <dbReference type="RuleBase" id="RU362059"/>
    </source>
</evidence>
<organism evidence="7 8">
    <name type="scientific">Heterodera trifolii</name>
    <dbReference type="NCBI Taxonomy" id="157864"/>
    <lineage>
        <taxon>Eukaryota</taxon>
        <taxon>Metazoa</taxon>
        <taxon>Ecdysozoa</taxon>
        <taxon>Nematoda</taxon>
        <taxon>Chromadorea</taxon>
        <taxon>Rhabditida</taxon>
        <taxon>Tylenchina</taxon>
        <taxon>Tylenchomorpha</taxon>
        <taxon>Tylenchoidea</taxon>
        <taxon>Heteroderidae</taxon>
        <taxon>Heteroderinae</taxon>
        <taxon>Heterodera</taxon>
    </lineage>
</organism>
<dbReference type="PANTHER" id="PTHR48043">
    <property type="entry name" value="EG:EG0003.4 PROTEIN-RELATED"/>
    <property type="match status" value="1"/>
</dbReference>
<evidence type="ECO:0000313" key="7">
    <source>
        <dbReference type="EMBL" id="KAL3119727.1"/>
    </source>
</evidence>
<comment type="catalytic activity">
    <reaction evidence="4 6">
        <text>glucuronate acceptor + UDP-alpha-D-glucuronate = acceptor beta-D-glucuronoside + UDP + H(+)</text>
        <dbReference type="Rhea" id="RHEA:21032"/>
        <dbReference type="ChEBI" id="CHEBI:15378"/>
        <dbReference type="ChEBI" id="CHEBI:58052"/>
        <dbReference type="ChEBI" id="CHEBI:58223"/>
        <dbReference type="ChEBI" id="CHEBI:132367"/>
        <dbReference type="ChEBI" id="CHEBI:132368"/>
        <dbReference type="EC" id="2.4.1.17"/>
    </reaction>
</comment>
<evidence type="ECO:0000256" key="3">
    <source>
        <dbReference type="ARBA" id="ARBA00022679"/>
    </source>
</evidence>
<comment type="subcellular location">
    <subcellularLocation>
        <location evidence="6">Membrane</location>
        <topology evidence="6">Single-pass membrane protein</topology>
    </subcellularLocation>
</comment>
<gene>
    <name evidence="7" type="ORF">niasHT_005985</name>
</gene>
<dbReference type="SUPFAM" id="SSF53756">
    <property type="entry name" value="UDP-Glycosyltransferase/glycogen phosphorylase"/>
    <property type="match status" value="1"/>
</dbReference>
<feature type="transmembrane region" description="Helical" evidence="6">
    <location>
        <begin position="472"/>
        <end position="491"/>
    </location>
</feature>
<dbReference type="AlphaFoldDB" id="A0ABD2LY19"/>
<keyword evidence="6" id="KW-0472">Membrane</keyword>
<dbReference type="InterPro" id="IPR035595">
    <property type="entry name" value="UDP_glycos_trans_CS"/>
</dbReference>
<keyword evidence="2 5" id="KW-0328">Glycosyltransferase</keyword>
<dbReference type="PROSITE" id="PS00375">
    <property type="entry name" value="UDPGT"/>
    <property type="match status" value="1"/>
</dbReference>
<keyword evidence="6" id="KW-0812">Transmembrane</keyword>
<sequence>MLPMIEKFASRGHSVAILDTILPVEKQKPFIHHIRAPLPIVPSNDEERRQFSFLLWSTRLIQPTFAFVYHMSNKDFGLLLSNYSEQVTEIVNTDWDLIVVDDIFWSFGFALTTMRQRLWESSGGGQGQRKRPHYLVYATSGTSVTVHNSIRATGRSWVERPQMCAFLPTDEESAFTTARFSHRVSNFIEIFMEFISVNFIVERFLMPNIAKFGVPNFNWFEFLWHSEMFFFENIDRMGMPLAVGPEMIATGAHCEMNKNLLKLPGELSAFMEKPNSKGVLYVAFGTHVDWKYAPEHLLNAFFDAFNRLTDYQIIFACKGCEEKPKNLNQNVMIVKWAPQNEILTHPNTKAFITHGGFKSVREGICAAVPLIIMPVFAEQAHNAHVLLKTRIASAVINKFYITETNLFNTINNMLSRSDDHIARAKKLREIYLDRPIPSMDEGIFAVEHRIFGQKHGNGWVQYTRRNGMKMGWMEFAHLDLIGIIFFAALILCL</sequence>
<dbReference type="InterPro" id="IPR002213">
    <property type="entry name" value="UDP_glucos_trans"/>
</dbReference>
<dbReference type="Proteomes" id="UP001620626">
    <property type="component" value="Unassembled WGS sequence"/>
</dbReference>
<proteinExistence type="inferred from homology"/>
<evidence type="ECO:0000313" key="8">
    <source>
        <dbReference type="Proteomes" id="UP001620626"/>
    </source>
</evidence>
<dbReference type="Gene3D" id="3.40.50.2000">
    <property type="entry name" value="Glycogen Phosphorylase B"/>
    <property type="match status" value="1"/>
</dbReference>
<accession>A0ABD2LY19</accession>
<keyword evidence="8" id="KW-1185">Reference proteome</keyword>
<comment type="similarity">
    <text evidence="1 5">Belongs to the UDP-glycosyltransferase family.</text>
</comment>
<dbReference type="FunFam" id="3.40.50.2000:FF:000021">
    <property type="entry name" value="UDP-glucuronosyltransferase"/>
    <property type="match status" value="1"/>
</dbReference>
<dbReference type="CDD" id="cd03784">
    <property type="entry name" value="GT1_Gtf-like"/>
    <property type="match status" value="1"/>
</dbReference>
<dbReference type="EMBL" id="JBICBT010000235">
    <property type="protein sequence ID" value="KAL3119727.1"/>
    <property type="molecule type" value="Genomic_DNA"/>
</dbReference>
<evidence type="ECO:0000256" key="4">
    <source>
        <dbReference type="ARBA" id="ARBA00047475"/>
    </source>
</evidence>
<dbReference type="GO" id="GO:0016020">
    <property type="term" value="C:membrane"/>
    <property type="evidence" value="ECO:0007669"/>
    <property type="project" value="UniProtKB-SubCell"/>
</dbReference>
<keyword evidence="6" id="KW-1133">Transmembrane helix</keyword>
<dbReference type="GO" id="GO:0015020">
    <property type="term" value="F:glucuronosyltransferase activity"/>
    <property type="evidence" value="ECO:0007669"/>
    <property type="project" value="UniProtKB-EC"/>
</dbReference>
<name>A0ABD2LY19_9BILA</name>